<dbReference type="Gene3D" id="2.40.33.40">
    <property type="entry name" value="Phosphotransferase system, glucitol/sorbitol-specific IIA component"/>
    <property type="match status" value="1"/>
</dbReference>
<evidence type="ECO:0000313" key="2">
    <source>
        <dbReference type="EMBL" id="BAQ25053.1"/>
    </source>
</evidence>
<evidence type="ECO:0000256" key="1">
    <source>
        <dbReference type="PROSITE-ProRule" id="PRU00420"/>
    </source>
</evidence>
<reference evidence="2 3" key="1">
    <citation type="journal article" date="2016" name="Microbiol. Immunol.">
        <title>Complete genome sequence of Streptococcus troglodytae TKU31 isolated from the oral cavity of a chimpanzee (Pan troglodytes).</title>
        <authorList>
            <person name="Okamoto M."/>
            <person name="Naito M."/>
            <person name="Miyanohara M."/>
            <person name="Imai S."/>
            <person name="Nomura Y."/>
            <person name="Saito W."/>
            <person name="Momoi Y."/>
            <person name="Takada K."/>
            <person name="Miyabe-Nishiwaki T."/>
            <person name="Tomonaga M."/>
            <person name="Hanada N."/>
        </authorList>
    </citation>
    <scope>NUCLEOTIDE SEQUENCE [LARGE SCALE GENOMIC DNA]</scope>
    <source>
        <strain evidence="3">TKU 31</strain>
    </source>
</reference>
<dbReference type="GO" id="GO:0005737">
    <property type="term" value="C:cytoplasm"/>
    <property type="evidence" value="ECO:0007669"/>
    <property type="project" value="InterPro"/>
</dbReference>
<gene>
    <name evidence="2" type="ORF">SRT_17920</name>
</gene>
<dbReference type="KEGG" id="strg:SRT_17920"/>
<proteinExistence type="predicted"/>
<dbReference type="GO" id="GO:0009401">
    <property type="term" value="P:phosphoenolpyruvate-dependent sugar phosphotransferase system"/>
    <property type="evidence" value="ECO:0007669"/>
    <property type="project" value="InterPro"/>
</dbReference>
<dbReference type="PANTHER" id="PTHR40398:SF1">
    <property type="entry name" value="PTS SYSTEM GLUCITOL_SORBITOL-SPECIFIC EIIA COMPONENT"/>
    <property type="match status" value="1"/>
</dbReference>
<dbReference type="Proteomes" id="UP000217758">
    <property type="component" value="Chromosome"/>
</dbReference>
<dbReference type="GO" id="GO:0008982">
    <property type="term" value="F:protein-N(PI)-phosphohistidine-sugar phosphotransferase activity"/>
    <property type="evidence" value="ECO:0007669"/>
    <property type="project" value="InterPro"/>
</dbReference>
<dbReference type="RefSeq" id="WP_128833805.1">
    <property type="nucleotide sequence ID" value="NZ_AP014612.1"/>
</dbReference>
<sequence>MTKIFEAKVLAVGPEALSMIKDANMLILFGEEAPQDLADYCYKIDNKNLSGHIKKGGYLVINGNDCQITAVGSVVEKNLTELGHITISLDGSKESSLPGTLHIQSEFPVQLEAGSLIQIFD</sequence>
<protein>
    <submittedName>
        <fullName evidence="2">PTS system sorbitol-specific transporter subunit IIA</fullName>
    </submittedName>
</protein>
<keyword evidence="3" id="KW-1185">Reference proteome</keyword>
<dbReference type="PROSITE" id="PS51097">
    <property type="entry name" value="PTS_EIIA_TYPE_5"/>
    <property type="match status" value="1"/>
</dbReference>
<dbReference type="EMBL" id="AP014612">
    <property type="protein sequence ID" value="BAQ25053.1"/>
    <property type="molecule type" value="Genomic_DNA"/>
</dbReference>
<dbReference type="PANTHER" id="PTHR40398">
    <property type="entry name" value="PTS SYSTEM GLUCITOL/SORBITOL-SPECIFIC EIIA COMPONENT"/>
    <property type="match status" value="1"/>
</dbReference>
<accession>A0A1L7LLH0</accession>
<dbReference type="InterPro" id="IPR004716">
    <property type="entry name" value="PTS_IIA_glucitol/sorbitol-sp"/>
</dbReference>
<organism evidence="2 3">
    <name type="scientific">Streptococcus troglodytae</name>
    <dbReference type="NCBI Taxonomy" id="1111760"/>
    <lineage>
        <taxon>Bacteria</taxon>
        <taxon>Bacillati</taxon>
        <taxon>Bacillota</taxon>
        <taxon>Bacilli</taxon>
        <taxon>Lactobacillales</taxon>
        <taxon>Streptococcaceae</taxon>
        <taxon>Streptococcus</taxon>
    </lineage>
</organism>
<dbReference type="SUPFAM" id="SSF141530">
    <property type="entry name" value="PTSIIA/GutA-like"/>
    <property type="match status" value="1"/>
</dbReference>
<name>A0A1L7LLH0_9STRE</name>
<evidence type="ECO:0000313" key="3">
    <source>
        <dbReference type="Proteomes" id="UP000217758"/>
    </source>
</evidence>
<comment type="caution">
    <text evidence="1">Lacks conserved residue(s) required for the propagation of feature annotation.</text>
</comment>
<dbReference type="AlphaFoldDB" id="A0A1L7LLH0"/>
<dbReference type="GO" id="GO:0016301">
    <property type="term" value="F:kinase activity"/>
    <property type="evidence" value="ECO:0007669"/>
    <property type="project" value="TreeGrafter"/>
</dbReference>
<dbReference type="InterPro" id="IPR036665">
    <property type="entry name" value="PTS_IIA_glucitol/sorbitol_sf"/>
</dbReference>
<dbReference type="Pfam" id="PF03829">
    <property type="entry name" value="PTSIIA_gutA"/>
    <property type="match status" value="1"/>
</dbReference>